<evidence type="ECO:0000313" key="5">
    <source>
        <dbReference type="Proteomes" id="UP000005666"/>
    </source>
</evidence>
<dbReference type="AlphaFoldDB" id="G8C1X8"/>
<dbReference type="EMBL" id="HE612870">
    <property type="protein sequence ID" value="CCE66156.1"/>
    <property type="molecule type" value="Genomic_DNA"/>
</dbReference>
<dbReference type="SUPFAM" id="SSF51695">
    <property type="entry name" value="PLC-like phosphodiesterases"/>
    <property type="match status" value="1"/>
</dbReference>
<evidence type="ECO:0000256" key="3">
    <source>
        <dbReference type="ARBA" id="ARBA00022729"/>
    </source>
</evidence>
<comment type="similarity">
    <text evidence="1">Belongs to the AIM6 family.</text>
</comment>
<dbReference type="PANTHER" id="PTHR31571">
    <property type="entry name" value="ALTERED INHERITANCE OF MITOCHONDRIA PROTEIN 6"/>
    <property type="match status" value="1"/>
</dbReference>
<dbReference type="HOGENOM" id="CLU_031561_1_1_1"/>
<dbReference type="InterPro" id="IPR051236">
    <property type="entry name" value="HAT_RTT109-like"/>
</dbReference>
<gene>
    <name evidence="4" type="primary">TPHA0O01890</name>
    <name evidence="4" type="ordered locus">TPHA_0O01890</name>
</gene>
<keyword evidence="5" id="KW-1185">Reference proteome</keyword>
<evidence type="ECO:0000256" key="2">
    <source>
        <dbReference type="ARBA" id="ARBA00014286"/>
    </source>
</evidence>
<dbReference type="OrthoDB" id="4153866at2759"/>
<evidence type="ECO:0000313" key="4">
    <source>
        <dbReference type="EMBL" id="CCE66156.1"/>
    </source>
</evidence>
<evidence type="ECO:0000256" key="1">
    <source>
        <dbReference type="ARBA" id="ARBA00008858"/>
    </source>
</evidence>
<dbReference type="OMA" id="HWGCTGV"/>
<reference evidence="4 5" key="1">
    <citation type="journal article" date="2011" name="Proc. Natl. Acad. Sci. U.S.A.">
        <title>Evolutionary erosion of yeast sex chromosomes by mating-type switching accidents.</title>
        <authorList>
            <person name="Gordon J.L."/>
            <person name="Armisen D."/>
            <person name="Proux-Wera E."/>
            <person name="Oheigeartaigh S.S."/>
            <person name="Byrne K.P."/>
            <person name="Wolfe K.H."/>
        </authorList>
    </citation>
    <scope>NUCLEOTIDE SEQUENCE [LARGE SCALE GENOMIC DNA]</scope>
    <source>
        <strain evidence="5">ATCC 24235 / CBS 4417 / NBRC 1672 / NRRL Y-8282 / UCD 70-5</strain>
    </source>
</reference>
<name>G8C1X8_TETPH</name>
<protein>
    <recommendedName>
        <fullName evidence="2">Altered inheritance of mitochondria protein 6</fullName>
    </recommendedName>
</protein>
<dbReference type="GO" id="GO:0006629">
    <property type="term" value="P:lipid metabolic process"/>
    <property type="evidence" value="ECO:0007669"/>
    <property type="project" value="InterPro"/>
</dbReference>
<dbReference type="RefSeq" id="XP_003688590.1">
    <property type="nucleotide sequence ID" value="XM_003688542.1"/>
</dbReference>
<accession>G8C1X8</accession>
<dbReference type="eggNOG" id="ENOG502RXNI">
    <property type="taxonomic scope" value="Eukaryota"/>
</dbReference>
<proteinExistence type="inferred from homology"/>
<sequence>MIYEKQTDATIPPKLGSNEQTTINQRNNLFLWSKEQQTSLYGTGVKYVENFRKTITRIMPNSLLGQDFYYRLTTSLFLGQTSSQIQSLPKRLLTKDVVPKAIHSHNDYWRELPLFDALTHGATSVEADVWYVKNSYSKYVLAVGHNKAYLDTENTTLYNLYTGPLLALLKPPSALLKKNPELKETGVFYNEPHRTLYLYIDFKTEADVETYELLLKYLAPLVDCNLVSYYDLMKEVTVSRPITVIATGNYPEYLATAGGQLSNNLQGSFKRYVFKDLTMLPVIDNETDLDTFGKELEKVVKRYSEDFNALTASISFKNFIKDFTSFTKHDPNDYLRRYIEICHKYNLKVRIWDTPEWPLANAVYVWQKLINYYKVDLLCVDNLDLACSLQELHTFDEPDIEKSQHKLPSYEIDDNVVNII</sequence>
<organism evidence="4 5">
    <name type="scientific">Tetrapisispora phaffii (strain ATCC 24235 / CBS 4417 / NBRC 1672 / NRRL Y-8282 / UCD 70-5)</name>
    <name type="common">Yeast</name>
    <name type="synonym">Fabospora phaffii</name>
    <dbReference type="NCBI Taxonomy" id="1071381"/>
    <lineage>
        <taxon>Eukaryota</taxon>
        <taxon>Fungi</taxon>
        <taxon>Dikarya</taxon>
        <taxon>Ascomycota</taxon>
        <taxon>Saccharomycotina</taxon>
        <taxon>Saccharomycetes</taxon>
        <taxon>Saccharomycetales</taxon>
        <taxon>Saccharomycetaceae</taxon>
        <taxon>Tetrapisispora</taxon>
    </lineage>
</organism>
<dbReference type="GO" id="GO:0008081">
    <property type="term" value="F:phosphoric diester hydrolase activity"/>
    <property type="evidence" value="ECO:0007669"/>
    <property type="project" value="InterPro"/>
</dbReference>
<dbReference type="Proteomes" id="UP000005666">
    <property type="component" value="Chromosome 15"/>
</dbReference>
<dbReference type="KEGG" id="tpf:TPHA_0O01890"/>
<dbReference type="GeneID" id="11530620"/>
<dbReference type="InterPro" id="IPR017946">
    <property type="entry name" value="PLC-like_Pdiesterase_TIM-brl"/>
</dbReference>
<dbReference type="PANTHER" id="PTHR31571:SF1">
    <property type="entry name" value="ALTERED INHERITANCE OF MITOCHONDRIA PROTEIN 6"/>
    <property type="match status" value="1"/>
</dbReference>
<keyword evidence="3" id="KW-0732">Signal</keyword>